<dbReference type="GO" id="GO:0085029">
    <property type="term" value="P:extracellular matrix assembly"/>
    <property type="evidence" value="ECO:0007669"/>
    <property type="project" value="TreeGrafter"/>
</dbReference>
<feature type="transmembrane region" description="Helical" evidence="7">
    <location>
        <begin position="127"/>
        <end position="147"/>
    </location>
</feature>
<name>A0A646KTL9_STRJU</name>
<feature type="transmembrane region" description="Helical" evidence="7">
    <location>
        <begin position="422"/>
        <end position="445"/>
    </location>
</feature>
<comment type="caution">
    <text evidence="8">The sequence shown here is derived from an EMBL/GenBank/DDBJ whole genome shotgun (WGS) entry which is preliminary data.</text>
</comment>
<evidence type="ECO:0000256" key="2">
    <source>
        <dbReference type="ARBA" id="ARBA00022475"/>
    </source>
</evidence>
<comment type="subcellular location">
    <subcellularLocation>
        <location evidence="1">Cell membrane</location>
    </subcellularLocation>
</comment>
<dbReference type="GO" id="GO:0050501">
    <property type="term" value="F:hyaluronan synthase activity"/>
    <property type="evidence" value="ECO:0007669"/>
    <property type="project" value="TreeGrafter"/>
</dbReference>
<dbReference type="AlphaFoldDB" id="A0A646KTL9"/>
<keyword evidence="7" id="KW-1133">Transmembrane helix</keyword>
<dbReference type="PANTHER" id="PTHR22913">
    <property type="entry name" value="HYALURONAN SYNTHASE"/>
    <property type="match status" value="1"/>
</dbReference>
<dbReference type="Proteomes" id="UP000419138">
    <property type="component" value="Unassembled WGS sequence"/>
</dbReference>
<keyword evidence="2" id="KW-1003">Cell membrane</keyword>
<proteinExistence type="predicted"/>
<feature type="compositionally biased region" description="Polar residues" evidence="6">
    <location>
        <begin position="12"/>
        <end position="25"/>
    </location>
</feature>
<evidence type="ECO:0000313" key="8">
    <source>
        <dbReference type="EMBL" id="MQT05652.1"/>
    </source>
</evidence>
<evidence type="ECO:0000256" key="4">
    <source>
        <dbReference type="ARBA" id="ARBA00022679"/>
    </source>
</evidence>
<feature type="region of interest" description="Disordered" evidence="6">
    <location>
        <begin position="75"/>
        <end position="99"/>
    </location>
</feature>
<keyword evidence="4 8" id="KW-0808">Transferase</keyword>
<evidence type="ECO:0000256" key="7">
    <source>
        <dbReference type="SAM" id="Phobius"/>
    </source>
</evidence>
<keyword evidence="9" id="KW-1185">Reference proteome</keyword>
<accession>A0A646KTL9</accession>
<dbReference type="EMBL" id="VCLA01000209">
    <property type="protein sequence ID" value="MQT05652.1"/>
    <property type="molecule type" value="Genomic_DNA"/>
</dbReference>
<gene>
    <name evidence="8" type="ORF">FF041_37940</name>
</gene>
<evidence type="ECO:0000256" key="3">
    <source>
        <dbReference type="ARBA" id="ARBA00022676"/>
    </source>
</evidence>
<organism evidence="8 9">
    <name type="scientific">Streptomyces jumonjinensis</name>
    <dbReference type="NCBI Taxonomy" id="1945"/>
    <lineage>
        <taxon>Bacteria</taxon>
        <taxon>Bacillati</taxon>
        <taxon>Actinomycetota</taxon>
        <taxon>Actinomycetes</taxon>
        <taxon>Kitasatosporales</taxon>
        <taxon>Streptomycetaceae</taxon>
        <taxon>Streptomyces</taxon>
    </lineage>
</organism>
<evidence type="ECO:0000256" key="5">
    <source>
        <dbReference type="ARBA" id="ARBA00023136"/>
    </source>
</evidence>
<feature type="transmembrane region" description="Helical" evidence="7">
    <location>
        <begin position="488"/>
        <end position="508"/>
    </location>
</feature>
<dbReference type="GO" id="GO:0030213">
    <property type="term" value="P:hyaluronan biosynthetic process"/>
    <property type="evidence" value="ECO:0007669"/>
    <property type="project" value="TreeGrafter"/>
</dbReference>
<keyword evidence="3" id="KW-0328">Glycosyltransferase</keyword>
<keyword evidence="7" id="KW-0812">Transmembrane</keyword>
<keyword evidence="5 7" id="KW-0472">Membrane</keyword>
<dbReference type="SUPFAM" id="SSF53448">
    <property type="entry name" value="Nucleotide-diphospho-sugar transferases"/>
    <property type="match status" value="1"/>
</dbReference>
<dbReference type="Gene3D" id="3.90.550.10">
    <property type="entry name" value="Spore Coat Polysaccharide Biosynthesis Protein SpsA, Chain A"/>
    <property type="match status" value="1"/>
</dbReference>
<feature type="region of interest" description="Disordered" evidence="6">
    <location>
        <begin position="43"/>
        <end position="62"/>
    </location>
</feature>
<dbReference type="InterPro" id="IPR029044">
    <property type="entry name" value="Nucleotide-diphossugar_trans"/>
</dbReference>
<protein>
    <submittedName>
        <fullName evidence="8">Glycosyltransferase</fullName>
    </submittedName>
</protein>
<evidence type="ECO:0000313" key="9">
    <source>
        <dbReference type="Proteomes" id="UP000419138"/>
    </source>
</evidence>
<dbReference type="GO" id="GO:0005886">
    <property type="term" value="C:plasma membrane"/>
    <property type="evidence" value="ECO:0007669"/>
    <property type="project" value="UniProtKB-SubCell"/>
</dbReference>
<evidence type="ECO:0000256" key="6">
    <source>
        <dbReference type="SAM" id="MobiDB-lite"/>
    </source>
</evidence>
<sequence length="542" mass="59582">MSPRTGAMNWPGRSTTSGKSHQSPTLPGRYVTICRACRSSAVKQTGDKHVRQSPRGDGVGRARHRLRGPALVAGRPAVRQRRHRPCPHPGTRPPRARPGLRMNWLPPATAMAAALALVLHLDGSGLSLYGFAVFALLSAKLVASLLHRPTAATDEQRAAARKLNVTAVVTVYNEDPVTFARCLDSLLRQTRPPQHLVIVDDCSTDPRALEHARTPAVSEAFARAGIDYEVIAFTANRGKRQALAAAFRAHPEADVYLGIDSDTVLGATAISEGTVPFLSPDVNAVTGLVGALNARTNLLTRLIDLRYANSFLYERAAYSLLGSVLCCCGSLAFYRARVIRENLDDFLSQQFLGRTATFGDDRRLTNYCLQNGRVLLQPTATAWTLVPETLGHYLRQQIRWNKSFVRESLWAVKSTPTRKPAFWLSLLELTSWITFTTLLLIALALTPLHADAHILVLYLVYAMLVGYARSVRYLQTDHPGGMPFIERLGTFLLAPLYALLHLSLLLWVRLYSLATLKDNGWGTRETVEVALTSSPPEVGRAA</sequence>
<evidence type="ECO:0000256" key="1">
    <source>
        <dbReference type="ARBA" id="ARBA00004236"/>
    </source>
</evidence>
<dbReference type="PANTHER" id="PTHR22913:SF12">
    <property type="entry name" value="MANNURONAN SYNTHASE"/>
    <property type="match status" value="1"/>
</dbReference>
<dbReference type="Pfam" id="PF13641">
    <property type="entry name" value="Glyco_tranf_2_3"/>
    <property type="match status" value="1"/>
</dbReference>
<reference evidence="8 9" key="1">
    <citation type="submission" date="2019-05" db="EMBL/GenBank/DDBJ databases">
        <title>Comparative genomics and metabolomics analyses of clavulanic acid producing Streptomyces species provides insight into specialized metabolism and evolution of beta-lactam biosynthetic gene clusters.</title>
        <authorList>
            <person name="Moore M.A."/>
            <person name="Cruz-Morales P."/>
            <person name="Barona Gomez F."/>
            <person name="Kapil T."/>
        </authorList>
    </citation>
    <scope>NUCLEOTIDE SEQUENCE [LARGE SCALE GENOMIC DNA]</scope>
    <source>
        <strain evidence="8 9">NRRL 5741</strain>
    </source>
</reference>
<feature type="transmembrane region" description="Helical" evidence="7">
    <location>
        <begin position="452"/>
        <end position="468"/>
    </location>
</feature>
<feature type="transmembrane region" description="Helical" evidence="7">
    <location>
        <begin position="102"/>
        <end position="121"/>
    </location>
</feature>
<feature type="region of interest" description="Disordered" evidence="6">
    <location>
        <begin position="1"/>
        <end position="27"/>
    </location>
</feature>